<dbReference type="Pfam" id="PF00534">
    <property type="entry name" value="Glycos_transf_1"/>
    <property type="match status" value="1"/>
</dbReference>
<dbReference type="GO" id="GO:0009103">
    <property type="term" value="P:lipopolysaccharide biosynthetic process"/>
    <property type="evidence" value="ECO:0007669"/>
    <property type="project" value="TreeGrafter"/>
</dbReference>
<dbReference type="GO" id="GO:0016757">
    <property type="term" value="F:glycosyltransferase activity"/>
    <property type="evidence" value="ECO:0007669"/>
    <property type="project" value="InterPro"/>
</dbReference>
<feature type="domain" description="Glycosyltransferase subfamily 4-like N-terminal" evidence="3">
    <location>
        <begin position="102"/>
        <end position="176"/>
    </location>
</feature>
<accession>A0A7C3UUV8</accession>
<organism evidence="4">
    <name type="scientific">candidate division WOR-3 bacterium</name>
    <dbReference type="NCBI Taxonomy" id="2052148"/>
    <lineage>
        <taxon>Bacteria</taxon>
        <taxon>Bacteria division WOR-3</taxon>
    </lineage>
</organism>
<dbReference type="Gene3D" id="3.40.50.2000">
    <property type="entry name" value="Glycogen Phosphorylase B"/>
    <property type="match status" value="2"/>
</dbReference>
<evidence type="ECO:0000313" key="4">
    <source>
        <dbReference type="EMBL" id="HGE99169.1"/>
    </source>
</evidence>
<dbReference type="Pfam" id="PF13439">
    <property type="entry name" value="Glyco_transf_4"/>
    <property type="match status" value="1"/>
</dbReference>
<keyword evidence="1 4" id="KW-0808">Transferase</keyword>
<proteinExistence type="predicted"/>
<comment type="caution">
    <text evidence="4">The sequence shown here is derived from an EMBL/GenBank/DDBJ whole genome shotgun (WGS) entry which is preliminary data.</text>
</comment>
<gene>
    <name evidence="4" type="ORF">ENX07_03755</name>
</gene>
<dbReference type="CDD" id="cd03809">
    <property type="entry name" value="GT4_MtfB-like"/>
    <property type="match status" value="1"/>
</dbReference>
<name>A0A7C3UUV8_UNCW3</name>
<dbReference type="SUPFAM" id="SSF53756">
    <property type="entry name" value="UDP-Glycosyltransferase/glycogen phosphorylase"/>
    <property type="match status" value="1"/>
</dbReference>
<sequence length="374" mass="43202">MRIGIDVGILREERRGVGHYLSNLLEKFLELDRDDEFYFYTPRPIKSEIREEIIKKGANNWHLRIGTLPLPGSFWLQTEGKHLIIKDRIETFFGTCNILPITLPRNVKKILAIHDLLSIFYPTTMANYNRFVHKLFFRKSLERADRVIAMSNAMKQDIIRYLGIAEEKIIVIYEGVKKIFHPQEKEKVPFIRARYNLLKPYILSVGTLEPAKNHITLIRAFSRLKFDWDLVIIGKKGWKYQNIFSTISELKLSERTKVIGYVSIEDLPPFYCGAEIFVFPSLYEGFGLPLLEAMACGVPVVSSNASCLPEIGGDACLYFAPHSVEDLVSQMERLLSDSNLRKELAKRGIERAREFTWEKTARKTLQVLKGDEII</sequence>
<dbReference type="InterPro" id="IPR028098">
    <property type="entry name" value="Glyco_trans_4-like_N"/>
</dbReference>
<dbReference type="AlphaFoldDB" id="A0A7C3UUV8"/>
<dbReference type="EMBL" id="DTMQ01000021">
    <property type="protein sequence ID" value="HGE99169.1"/>
    <property type="molecule type" value="Genomic_DNA"/>
</dbReference>
<protein>
    <submittedName>
        <fullName evidence="4">Glycosyltransferase family 1 protein</fullName>
    </submittedName>
</protein>
<reference evidence="4" key="1">
    <citation type="journal article" date="2020" name="mSystems">
        <title>Genome- and Community-Level Interaction Insights into Carbon Utilization and Element Cycling Functions of Hydrothermarchaeota in Hydrothermal Sediment.</title>
        <authorList>
            <person name="Zhou Z."/>
            <person name="Liu Y."/>
            <person name="Xu W."/>
            <person name="Pan J."/>
            <person name="Luo Z.H."/>
            <person name="Li M."/>
        </authorList>
    </citation>
    <scope>NUCLEOTIDE SEQUENCE [LARGE SCALE GENOMIC DNA]</scope>
    <source>
        <strain evidence="4">SpSt-906</strain>
    </source>
</reference>
<dbReference type="PANTHER" id="PTHR46401">
    <property type="entry name" value="GLYCOSYLTRANSFERASE WBBK-RELATED"/>
    <property type="match status" value="1"/>
</dbReference>
<feature type="domain" description="Glycosyl transferase family 1" evidence="2">
    <location>
        <begin position="199"/>
        <end position="350"/>
    </location>
</feature>
<evidence type="ECO:0000259" key="2">
    <source>
        <dbReference type="Pfam" id="PF00534"/>
    </source>
</evidence>
<evidence type="ECO:0000259" key="3">
    <source>
        <dbReference type="Pfam" id="PF13439"/>
    </source>
</evidence>
<dbReference type="FunFam" id="3.40.50.2000:FF:000119">
    <property type="entry name" value="Glycosyl transferase group 1"/>
    <property type="match status" value="1"/>
</dbReference>
<dbReference type="PANTHER" id="PTHR46401:SF2">
    <property type="entry name" value="GLYCOSYLTRANSFERASE WBBK-RELATED"/>
    <property type="match status" value="1"/>
</dbReference>
<dbReference type="InterPro" id="IPR001296">
    <property type="entry name" value="Glyco_trans_1"/>
</dbReference>
<evidence type="ECO:0000256" key="1">
    <source>
        <dbReference type="ARBA" id="ARBA00022679"/>
    </source>
</evidence>